<sequence length="172" mass="17903">MKKIALMALGLTGVLASCGGGTVNDSRPPTTDWQLAADVKDSATGQTIRKGTYVICDNANTTVQASASWAAGTERVELLARGVKSGTVKNLGYKTVNPANGGSSQLLFTFGPKMAPLSLNAQSITVNPITRNVKVLGYTNLGIQTRSANGTIVSAPSYSQYSFPVLETCTVS</sequence>
<accession>A0ABQ3KC00</accession>
<keyword evidence="1" id="KW-0732">Signal</keyword>
<reference evidence="3" key="1">
    <citation type="journal article" date="2019" name="Int. J. Syst. Evol. Microbiol.">
        <title>The Global Catalogue of Microorganisms (GCM) 10K type strain sequencing project: providing services to taxonomists for standard genome sequencing and annotation.</title>
        <authorList>
            <consortium name="The Broad Institute Genomics Platform"/>
            <consortium name="The Broad Institute Genome Sequencing Center for Infectious Disease"/>
            <person name="Wu L."/>
            <person name="Ma J."/>
        </authorList>
    </citation>
    <scope>NUCLEOTIDE SEQUENCE [LARGE SCALE GENOMIC DNA]</scope>
    <source>
        <strain evidence="3">CGMCC 1.18439</strain>
    </source>
</reference>
<evidence type="ECO:0008006" key="4">
    <source>
        <dbReference type="Google" id="ProtNLM"/>
    </source>
</evidence>
<evidence type="ECO:0000256" key="1">
    <source>
        <dbReference type="SAM" id="SignalP"/>
    </source>
</evidence>
<organism evidence="2 3">
    <name type="scientific">Deinococcus piscis</name>
    <dbReference type="NCBI Taxonomy" id="394230"/>
    <lineage>
        <taxon>Bacteria</taxon>
        <taxon>Thermotogati</taxon>
        <taxon>Deinococcota</taxon>
        <taxon>Deinococci</taxon>
        <taxon>Deinococcales</taxon>
        <taxon>Deinococcaceae</taxon>
        <taxon>Deinococcus</taxon>
    </lineage>
</organism>
<evidence type="ECO:0000313" key="2">
    <source>
        <dbReference type="EMBL" id="GHG12460.1"/>
    </source>
</evidence>
<name>A0ABQ3KC00_9DEIO</name>
<dbReference type="RefSeq" id="WP_189644145.1">
    <property type="nucleotide sequence ID" value="NZ_BNAL01000061.1"/>
</dbReference>
<keyword evidence="3" id="KW-1185">Reference proteome</keyword>
<evidence type="ECO:0000313" key="3">
    <source>
        <dbReference type="Proteomes" id="UP000632154"/>
    </source>
</evidence>
<comment type="caution">
    <text evidence="2">The sequence shown here is derived from an EMBL/GenBank/DDBJ whole genome shotgun (WGS) entry which is preliminary data.</text>
</comment>
<feature type="chain" id="PRO_5045239319" description="Lipoprotein" evidence="1">
    <location>
        <begin position="20"/>
        <end position="172"/>
    </location>
</feature>
<dbReference type="Proteomes" id="UP000632154">
    <property type="component" value="Unassembled WGS sequence"/>
</dbReference>
<proteinExistence type="predicted"/>
<dbReference type="EMBL" id="BNAL01000061">
    <property type="protein sequence ID" value="GHG12460.1"/>
    <property type="molecule type" value="Genomic_DNA"/>
</dbReference>
<dbReference type="PROSITE" id="PS51257">
    <property type="entry name" value="PROKAR_LIPOPROTEIN"/>
    <property type="match status" value="1"/>
</dbReference>
<feature type="signal peptide" evidence="1">
    <location>
        <begin position="1"/>
        <end position="19"/>
    </location>
</feature>
<protein>
    <recommendedName>
        <fullName evidence="4">Lipoprotein</fullName>
    </recommendedName>
</protein>
<gene>
    <name evidence="2" type="ORF">GCM10017783_25670</name>
</gene>